<dbReference type="Gene3D" id="2.130.10.130">
    <property type="entry name" value="Integrin alpha, N-terminal"/>
    <property type="match status" value="1"/>
</dbReference>
<dbReference type="OMA" id="IQYASQW"/>
<dbReference type="InterPro" id="IPR032695">
    <property type="entry name" value="Integrin_dom_sf"/>
</dbReference>
<keyword evidence="19" id="KW-1185">Reference proteome</keyword>
<reference evidence="18" key="3">
    <citation type="submission" date="2025-09" db="UniProtKB">
        <authorList>
            <consortium name="Ensembl"/>
        </authorList>
    </citation>
    <scope>IDENTIFICATION</scope>
</reference>
<dbReference type="InterPro" id="IPR013517">
    <property type="entry name" value="FG-GAP"/>
</dbReference>
<keyword evidence="11 16" id="KW-0472">Membrane</keyword>
<evidence type="ECO:0000256" key="3">
    <source>
        <dbReference type="ARBA" id="ARBA00022692"/>
    </source>
</evidence>
<keyword evidence="5" id="KW-0732">Signal</keyword>
<dbReference type="EMBL" id="AFYH01123744">
    <property type="status" value="NOT_ANNOTATED_CDS"/>
    <property type="molecule type" value="Genomic_DNA"/>
</dbReference>
<dbReference type="PROSITE" id="PS50234">
    <property type="entry name" value="VWFA"/>
    <property type="match status" value="1"/>
</dbReference>
<dbReference type="SUPFAM" id="SSF69179">
    <property type="entry name" value="Integrin domains"/>
    <property type="match status" value="3"/>
</dbReference>
<keyword evidence="12" id="KW-1015">Disulfide bond</keyword>
<gene>
    <name evidence="18" type="primary">ITGA2</name>
</gene>
<dbReference type="SMART" id="SM00327">
    <property type="entry name" value="VWA"/>
    <property type="match status" value="1"/>
</dbReference>
<dbReference type="SUPFAM" id="SSF53300">
    <property type="entry name" value="vWA-like"/>
    <property type="match status" value="1"/>
</dbReference>
<dbReference type="PRINTS" id="PR00453">
    <property type="entry name" value="VWFADOMAIN"/>
</dbReference>
<evidence type="ECO:0000256" key="2">
    <source>
        <dbReference type="ARBA" id="ARBA00008054"/>
    </source>
</evidence>
<keyword evidence="13 16" id="KW-0675">Receptor</keyword>
<keyword evidence="8 16" id="KW-0130">Cell adhesion</keyword>
<dbReference type="EMBL" id="AFYH01123739">
    <property type="status" value="NOT_ANNOTATED_CDS"/>
    <property type="molecule type" value="Genomic_DNA"/>
</dbReference>
<dbReference type="Gene3D" id="2.60.40.1510">
    <property type="entry name" value="ntegrin, alpha v. Chain A, domain 3"/>
    <property type="match status" value="1"/>
</dbReference>
<evidence type="ECO:0000256" key="15">
    <source>
        <dbReference type="PROSITE-ProRule" id="PRU00803"/>
    </source>
</evidence>
<dbReference type="GO" id="GO:0009897">
    <property type="term" value="C:external side of plasma membrane"/>
    <property type="evidence" value="ECO:0007669"/>
    <property type="project" value="TreeGrafter"/>
</dbReference>
<dbReference type="SUPFAM" id="SSF69318">
    <property type="entry name" value="Integrin alpha N-terminal domain"/>
    <property type="match status" value="1"/>
</dbReference>
<dbReference type="InterPro" id="IPR002035">
    <property type="entry name" value="VWF_A"/>
</dbReference>
<evidence type="ECO:0000256" key="14">
    <source>
        <dbReference type="ARBA" id="ARBA00023180"/>
    </source>
</evidence>
<comment type="subcellular location">
    <subcellularLocation>
        <location evidence="1 16">Membrane</location>
        <topology evidence="1 16">Single-pass type I membrane protein</topology>
    </subcellularLocation>
</comment>
<dbReference type="Gene3D" id="1.20.5.930">
    <property type="entry name" value="Bicelle-embedded integrin alpha(iib) transmembrane segment"/>
    <property type="match status" value="1"/>
</dbReference>
<dbReference type="EMBL" id="AFYH01123740">
    <property type="status" value="NOT_ANNOTATED_CDS"/>
    <property type="molecule type" value="Genomic_DNA"/>
</dbReference>
<dbReference type="Ensembl" id="ENSLACT00000015470.1">
    <property type="protein sequence ID" value="ENSLACP00000015364.1"/>
    <property type="gene ID" value="ENSLACG00000013529.1"/>
</dbReference>
<dbReference type="CDD" id="cd01469">
    <property type="entry name" value="vWA_integrins_alpha_subunit"/>
    <property type="match status" value="1"/>
</dbReference>
<keyword evidence="7" id="KW-0106">Calcium</keyword>
<dbReference type="InterPro" id="IPR048285">
    <property type="entry name" value="Integrin_alpha_Ig-like_2"/>
</dbReference>
<evidence type="ECO:0000256" key="8">
    <source>
        <dbReference type="ARBA" id="ARBA00022889"/>
    </source>
</evidence>
<dbReference type="PANTHER" id="PTHR23220:SF23">
    <property type="entry name" value="INTEGRIN ALPHA-2"/>
    <property type="match status" value="1"/>
</dbReference>
<evidence type="ECO:0000313" key="19">
    <source>
        <dbReference type="Proteomes" id="UP000008672"/>
    </source>
</evidence>
<dbReference type="EMBL" id="AFYH01123745">
    <property type="status" value="NOT_ANNOTATED_CDS"/>
    <property type="molecule type" value="Genomic_DNA"/>
</dbReference>
<dbReference type="SMART" id="SM00191">
    <property type="entry name" value="Int_alpha"/>
    <property type="match status" value="4"/>
</dbReference>
<keyword evidence="4" id="KW-0479">Metal-binding</keyword>
<comment type="similarity">
    <text evidence="2 16">Belongs to the integrin alpha chain family.</text>
</comment>
<dbReference type="PRINTS" id="PR01185">
    <property type="entry name" value="INTEGRINA"/>
</dbReference>
<dbReference type="Gene3D" id="3.40.50.410">
    <property type="entry name" value="von Willebrand factor, type A domain"/>
    <property type="match status" value="1"/>
</dbReference>
<protein>
    <submittedName>
        <fullName evidence="18">Integrin subunit alpha 2</fullName>
    </submittedName>
</protein>
<dbReference type="GO" id="GO:0046872">
    <property type="term" value="F:metal ion binding"/>
    <property type="evidence" value="ECO:0007669"/>
    <property type="project" value="UniProtKB-KW"/>
</dbReference>
<evidence type="ECO:0000256" key="7">
    <source>
        <dbReference type="ARBA" id="ARBA00022837"/>
    </source>
</evidence>
<reference evidence="19" key="1">
    <citation type="submission" date="2011-08" db="EMBL/GenBank/DDBJ databases">
        <title>The draft genome of Latimeria chalumnae.</title>
        <authorList>
            <person name="Di Palma F."/>
            <person name="Alfoldi J."/>
            <person name="Johnson J."/>
            <person name="Berlin A."/>
            <person name="Gnerre S."/>
            <person name="Jaffe D."/>
            <person name="MacCallum I."/>
            <person name="Young S."/>
            <person name="Walker B.J."/>
            <person name="Lander E."/>
            <person name="Lindblad-Toh K."/>
        </authorList>
    </citation>
    <scope>NUCLEOTIDE SEQUENCE [LARGE SCALE GENOMIC DNA]</scope>
    <source>
        <strain evidence="19">Wild caught</strain>
    </source>
</reference>
<proteinExistence type="inferred from homology"/>
<sequence length="1129" mass="124779">MLVGSPWSSFPKNRMGDVFKQSTTGSTPEKLDLPASITIPDVTELKNNMSLGLTLVRNPKTGGFLACGPLWAQTCGRQNYVTGVCSDFSPSFQPLRSFSPAVQNCSSFMDIVIVLDGSNSIWPWNPIQNFLEKLIQGLNIGPKSAQVSIVQYANNPRVEFNLNSYTTKEELVKAATKITQMSGDQTNTFKAINYARQNLFSSANGGRKEASKVMVVVTDGESHDNSLLSTTISACDQERITRFGIAVLGYYIRNQLDTEKLINEIKSIASNPTEKYFFNVSEEKALLEIAGTLGERIFSIEATCTGGKESEALQMEMSQVGFSAHYSKKEDVLMLGAVGAYGWSGTVVHQTPKNALIFPKQAFEKILEDKNHSSYLGYSVTTLTTKTSVLYVAGAPRSNHTGQVVVYSVSGEGSVTVLQSKRGDQIGSYFGSVLCSVDVNKDSFTDVLLVGAPMFMNELKKEEGLVYMFSVHEGNLGQQETLQGSPRSENARFGSAIAVVSDIDLDGDNDVIIGAPLEDENHGAIYIYNGDKTTIQPSYSQKILASAVNKRLQYFGRSVDGQEDLNSDTITDVSVGAYGQVVQFWSRSIAHVSVKVTFIPDHISIGTKNCTMNIKMPFCFQAKICFSAKFRPTTANKEVVIQYNATLDADLQSSRVISRGLFKENGDRSIEQENIIVKSTGTCFTLDVHGQEASDLISSLGLRVDISLQTPTSGPVLDVRYPVSSEYFIPFEKECGEDKLCLSDLVLQVEQKIPDKSQTPYIINNKNRGLTFTVKLSNKKENAYNTKMLFFFSKNLYYASSIPLVNDTKITCRLDTKPELVCHVGYPVLQQGQEVSLNISFDFNFNQLQNAAQISIQAKSESEEWQQSDNMVNVSIPIKYDAEIHFTRSTSITFYEIKQDQAVQYTVDNYDDIGPEFNFTLKVTKGRFPVSIANITVGLPVSTTGKNPLLYLTGVDISQPEDVTCEISKQLNPLKIGEKPYTATFTKENFRNLEELSCKTAKCEFFKCWFKNLKPEGVYSLNITTRVWNETFAVSSFQSVRLIANAEIDTDKPELLIITNKRLTIPVTISKPGAKGEVPVGVIIGSIIGGLLLLAALVAALWKFGFFQRKYEKLMKEAEDNGEIGPLQD</sequence>
<organism evidence="18 19">
    <name type="scientific">Latimeria chalumnae</name>
    <name type="common">Coelacanth</name>
    <dbReference type="NCBI Taxonomy" id="7897"/>
    <lineage>
        <taxon>Eukaryota</taxon>
        <taxon>Metazoa</taxon>
        <taxon>Chordata</taxon>
        <taxon>Craniata</taxon>
        <taxon>Vertebrata</taxon>
        <taxon>Euteleostomi</taxon>
        <taxon>Coelacanthiformes</taxon>
        <taxon>Coelacanthidae</taxon>
        <taxon>Latimeria</taxon>
    </lineage>
</organism>
<evidence type="ECO:0000313" key="18">
    <source>
        <dbReference type="Ensembl" id="ENSLACP00000015364.1"/>
    </source>
</evidence>
<dbReference type="InterPro" id="IPR000413">
    <property type="entry name" value="Integrin_alpha"/>
</dbReference>
<name>H3B0E3_LATCH</name>
<feature type="repeat" description="FG-GAP" evidence="15">
    <location>
        <begin position="479"/>
        <end position="537"/>
    </location>
</feature>
<dbReference type="Pfam" id="PF20805">
    <property type="entry name" value="Integrin_A_Ig_2"/>
    <property type="match status" value="1"/>
</dbReference>
<feature type="repeat" description="FG-GAP" evidence="15">
    <location>
        <begin position="541"/>
        <end position="601"/>
    </location>
</feature>
<dbReference type="EMBL" id="AFYH01123742">
    <property type="status" value="NOT_ANNOTATED_CDS"/>
    <property type="molecule type" value="Genomic_DNA"/>
</dbReference>
<keyword evidence="14" id="KW-0325">Glycoprotein</keyword>
<dbReference type="InterPro" id="IPR013519">
    <property type="entry name" value="Int_alpha_beta-p"/>
</dbReference>
<dbReference type="HOGENOM" id="CLU_004111_2_1_1"/>
<keyword evidence="6" id="KW-0677">Repeat</keyword>
<evidence type="ECO:0000256" key="11">
    <source>
        <dbReference type="ARBA" id="ARBA00023136"/>
    </source>
</evidence>
<dbReference type="GeneTree" id="ENSGT00940000156303"/>
<dbReference type="Pfam" id="PF08441">
    <property type="entry name" value="Integrin_A_Ig_1"/>
    <property type="match status" value="1"/>
</dbReference>
<dbReference type="PROSITE" id="PS51470">
    <property type="entry name" value="FG_GAP"/>
    <property type="match status" value="3"/>
</dbReference>
<evidence type="ECO:0000256" key="1">
    <source>
        <dbReference type="ARBA" id="ARBA00004479"/>
    </source>
</evidence>
<dbReference type="EMBL" id="AFYH01123743">
    <property type="status" value="NOT_ANNOTATED_CDS"/>
    <property type="molecule type" value="Genomic_DNA"/>
</dbReference>
<feature type="transmembrane region" description="Helical" evidence="16">
    <location>
        <begin position="1080"/>
        <end position="1106"/>
    </location>
</feature>
<feature type="repeat" description="FG-GAP" evidence="15">
    <location>
        <begin position="416"/>
        <end position="478"/>
    </location>
</feature>
<dbReference type="InterPro" id="IPR018184">
    <property type="entry name" value="Integrin_alpha_C_CS"/>
</dbReference>
<dbReference type="FunCoup" id="H3B0E3">
    <property type="interactions" value="998"/>
</dbReference>
<evidence type="ECO:0000256" key="6">
    <source>
        <dbReference type="ARBA" id="ARBA00022737"/>
    </source>
</evidence>
<evidence type="ECO:0000256" key="10">
    <source>
        <dbReference type="ARBA" id="ARBA00023037"/>
    </source>
</evidence>
<dbReference type="STRING" id="7897.ENSLACP00000015364"/>
<dbReference type="Proteomes" id="UP000008672">
    <property type="component" value="Unassembled WGS sequence"/>
</dbReference>
<evidence type="ECO:0000259" key="17">
    <source>
        <dbReference type="PROSITE" id="PS50234"/>
    </source>
</evidence>
<dbReference type="InterPro" id="IPR013649">
    <property type="entry name" value="Integrin_alpha_Ig-like_1"/>
</dbReference>
<dbReference type="AlphaFoldDB" id="H3B0E3"/>
<dbReference type="GO" id="GO:0098609">
    <property type="term" value="P:cell-cell adhesion"/>
    <property type="evidence" value="ECO:0007669"/>
    <property type="project" value="TreeGrafter"/>
</dbReference>
<evidence type="ECO:0000256" key="5">
    <source>
        <dbReference type="ARBA" id="ARBA00022729"/>
    </source>
</evidence>
<dbReference type="Gene3D" id="2.60.40.1460">
    <property type="entry name" value="Integrin domains. Chain A, domain 2"/>
    <property type="match status" value="1"/>
</dbReference>
<evidence type="ECO:0000256" key="16">
    <source>
        <dbReference type="RuleBase" id="RU003762"/>
    </source>
</evidence>
<reference evidence="18" key="2">
    <citation type="submission" date="2025-08" db="UniProtKB">
        <authorList>
            <consortium name="Ensembl"/>
        </authorList>
    </citation>
    <scope>IDENTIFICATION</scope>
</reference>
<dbReference type="eggNOG" id="KOG3637">
    <property type="taxonomic scope" value="Eukaryota"/>
</dbReference>
<evidence type="ECO:0000256" key="9">
    <source>
        <dbReference type="ARBA" id="ARBA00022989"/>
    </source>
</evidence>
<dbReference type="PANTHER" id="PTHR23220">
    <property type="entry name" value="INTEGRIN ALPHA"/>
    <property type="match status" value="1"/>
</dbReference>
<dbReference type="Pfam" id="PF00092">
    <property type="entry name" value="VWA"/>
    <property type="match status" value="1"/>
</dbReference>
<dbReference type="GO" id="GO:0008305">
    <property type="term" value="C:integrin complex"/>
    <property type="evidence" value="ECO:0007669"/>
    <property type="project" value="InterPro"/>
</dbReference>
<keyword evidence="9 16" id="KW-1133">Transmembrane helix</keyword>
<dbReference type="GO" id="GO:0033627">
    <property type="term" value="P:cell adhesion mediated by integrin"/>
    <property type="evidence" value="ECO:0007669"/>
    <property type="project" value="TreeGrafter"/>
</dbReference>
<dbReference type="Pfam" id="PF20806">
    <property type="entry name" value="Integrin_A_Ig_3"/>
    <property type="match status" value="1"/>
</dbReference>
<accession>H3B0E3</accession>
<dbReference type="GO" id="GO:0007229">
    <property type="term" value="P:integrin-mediated signaling pathway"/>
    <property type="evidence" value="ECO:0007669"/>
    <property type="project" value="UniProtKB-KW"/>
</dbReference>
<dbReference type="Gene3D" id="2.60.40.1530">
    <property type="entry name" value="ntegrin, alpha v. Chain A, domain 4"/>
    <property type="match status" value="1"/>
</dbReference>
<dbReference type="EMBL" id="AFYH01123741">
    <property type="status" value="NOT_ANNOTATED_CDS"/>
    <property type="molecule type" value="Genomic_DNA"/>
</dbReference>
<dbReference type="InterPro" id="IPR048286">
    <property type="entry name" value="Integrin_alpha_Ig-like_3"/>
</dbReference>
<evidence type="ECO:0000256" key="12">
    <source>
        <dbReference type="ARBA" id="ARBA00023157"/>
    </source>
</evidence>
<dbReference type="GO" id="GO:0007160">
    <property type="term" value="P:cell-matrix adhesion"/>
    <property type="evidence" value="ECO:0007669"/>
    <property type="project" value="TreeGrafter"/>
</dbReference>
<dbReference type="InParanoid" id="H3B0E3"/>
<evidence type="ECO:0000256" key="13">
    <source>
        <dbReference type="ARBA" id="ARBA00023170"/>
    </source>
</evidence>
<dbReference type="GO" id="GO:0005178">
    <property type="term" value="F:integrin binding"/>
    <property type="evidence" value="ECO:0007669"/>
    <property type="project" value="TreeGrafter"/>
</dbReference>
<evidence type="ECO:0000256" key="4">
    <source>
        <dbReference type="ARBA" id="ARBA00022723"/>
    </source>
</evidence>
<dbReference type="InterPro" id="IPR036465">
    <property type="entry name" value="vWFA_dom_sf"/>
</dbReference>
<dbReference type="PROSITE" id="PS00242">
    <property type="entry name" value="INTEGRIN_ALPHA"/>
    <property type="match status" value="1"/>
</dbReference>
<dbReference type="Pfam" id="PF01839">
    <property type="entry name" value="FG-GAP"/>
    <property type="match status" value="2"/>
</dbReference>
<keyword evidence="3 16" id="KW-0812">Transmembrane</keyword>
<feature type="domain" description="VWFA" evidence="17">
    <location>
        <begin position="110"/>
        <end position="293"/>
    </location>
</feature>
<dbReference type="InterPro" id="IPR028994">
    <property type="entry name" value="Integrin_alpha_N"/>
</dbReference>
<keyword evidence="10 16" id="KW-0401">Integrin</keyword>